<dbReference type="Proteomes" id="UP001272137">
    <property type="component" value="Unassembled WGS sequence"/>
</dbReference>
<accession>A0AAW9CX42</accession>
<reference evidence="1" key="1">
    <citation type="submission" date="2018-08" db="EMBL/GenBank/DDBJ databases">
        <title>Identification of Burkholderia cepacia strains that express a Burkholderia pseudomallei-like capsular polysaccharide.</title>
        <authorList>
            <person name="Burtnick M.N."/>
            <person name="Vongsouvath M."/>
            <person name="Newton P."/>
            <person name="Wuthiekanun V."/>
            <person name="Limmathurotsakul D."/>
            <person name="Brett P.J."/>
            <person name="Chantratita N."/>
            <person name="Dance D.A."/>
        </authorList>
    </citation>
    <scope>NUCLEOTIDE SEQUENCE</scope>
    <source>
        <strain evidence="1">SBXCC001</strain>
    </source>
</reference>
<comment type="caution">
    <text evidence="1">The sequence shown here is derived from an EMBL/GenBank/DDBJ whole genome shotgun (WGS) entry which is preliminary data.</text>
</comment>
<evidence type="ECO:0000313" key="1">
    <source>
        <dbReference type="EMBL" id="MDW9255473.1"/>
    </source>
</evidence>
<organism evidence="1 2">
    <name type="scientific">Burkholderia thailandensis</name>
    <dbReference type="NCBI Taxonomy" id="57975"/>
    <lineage>
        <taxon>Bacteria</taxon>
        <taxon>Pseudomonadati</taxon>
        <taxon>Pseudomonadota</taxon>
        <taxon>Betaproteobacteria</taxon>
        <taxon>Burkholderiales</taxon>
        <taxon>Burkholderiaceae</taxon>
        <taxon>Burkholderia</taxon>
        <taxon>pseudomallei group</taxon>
    </lineage>
</organism>
<evidence type="ECO:0000313" key="2">
    <source>
        <dbReference type="Proteomes" id="UP001272137"/>
    </source>
</evidence>
<proteinExistence type="predicted"/>
<dbReference type="EMBL" id="QXCT01000002">
    <property type="protein sequence ID" value="MDW9255473.1"/>
    <property type="molecule type" value="Genomic_DNA"/>
</dbReference>
<protein>
    <submittedName>
        <fullName evidence="1">Uncharacterized protein</fullName>
    </submittedName>
</protein>
<gene>
    <name evidence="1" type="ORF">C7S16_1653</name>
</gene>
<dbReference type="AlphaFoldDB" id="A0AAW9CX42"/>
<sequence length="76" mass="8379">MSLSIRLRRGRRQAARGAYHIVLLSPARPGAAQIDDALRGVRHLTANDGEMRQSVACEAARKVSETFLVESSYQVL</sequence>
<name>A0AAW9CX42_BURTH</name>
<dbReference type="RefSeq" id="WP_127447021.1">
    <property type="nucleotide sequence ID" value="NZ_CP008914.2"/>
</dbReference>